<dbReference type="SMART" id="SM00895">
    <property type="entry name" value="FCD"/>
    <property type="match status" value="1"/>
</dbReference>
<dbReference type="PANTHER" id="PTHR43537:SF47">
    <property type="entry name" value="REGULATORY PROTEIN GNTR HTH"/>
    <property type="match status" value="1"/>
</dbReference>
<keyword evidence="3" id="KW-0804">Transcription</keyword>
<evidence type="ECO:0000313" key="6">
    <source>
        <dbReference type="Proteomes" id="UP000237752"/>
    </source>
</evidence>
<dbReference type="InterPro" id="IPR011711">
    <property type="entry name" value="GntR_C"/>
</dbReference>
<dbReference type="PROSITE" id="PS50949">
    <property type="entry name" value="HTH_GNTR"/>
    <property type="match status" value="1"/>
</dbReference>
<comment type="caution">
    <text evidence="5">The sequence shown here is derived from an EMBL/GenBank/DDBJ whole genome shotgun (WGS) entry which is preliminary data.</text>
</comment>
<keyword evidence="2 5" id="KW-0238">DNA-binding</keyword>
<dbReference type="AlphaFoldDB" id="A0A2T0ZXX9"/>
<dbReference type="OrthoDB" id="3575876at2"/>
<accession>A0A2T0ZXX9</accession>
<evidence type="ECO:0000256" key="3">
    <source>
        <dbReference type="ARBA" id="ARBA00023163"/>
    </source>
</evidence>
<dbReference type="Pfam" id="PF00392">
    <property type="entry name" value="GntR"/>
    <property type="match status" value="1"/>
</dbReference>
<dbReference type="SMART" id="SM00345">
    <property type="entry name" value="HTH_GNTR"/>
    <property type="match status" value="1"/>
</dbReference>
<sequence length="238" mass="25700">MAVGQLRRAVLAEQAVAELQKQLTAGEWAVGERLPPEQQLAEQLGVGRSTVREALRALANAGWVQSRQGAGTFVLADRPPATDLATTLRRAQMIEVYEVRQGLELQAARLAAVRRTPADLQRMDEALVRRKRALSARRLPAYVDADLDFHRAVVTAAHNSVLSEVFASFSAALRTTLTGLTQDPGPRNASHAVHVALAEAIRAGDPDAAGAATLDHLSDTQARLERLIDSKQPAVRES</sequence>
<dbReference type="GO" id="GO:0003700">
    <property type="term" value="F:DNA-binding transcription factor activity"/>
    <property type="evidence" value="ECO:0007669"/>
    <property type="project" value="InterPro"/>
</dbReference>
<dbReference type="EMBL" id="PVUE01000011">
    <property type="protein sequence ID" value="PRZ41200.1"/>
    <property type="molecule type" value="Genomic_DNA"/>
</dbReference>
<keyword evidence="6" id="KW-1185">Reference proteome</keyword>
<dbReference type="Proteomes" id="UP000237752">
    <property type="component" value="Unassembled WGS sequence"/>
</dbReference>
<evidence type="ECO:0000256" key="2">
    <source>
        <dbReference type="ARBA" id="ARBA00023125"/>
    </source>
</evidence>
<dbReference type="SUPFAM" id="SSF48008">
    <property type="entry name" value="GntR ligand-binding domain-like"/>
    <property type="match status" value="1"/>
</dbReference>
<evidence type="ECO:0000259" key="4">
    <source>
        <dbReference type="PROSITE" id="PS50949"/>
    </source>
</evidence>
<evidence type="ECO:0000313" key="5">
    <source>
        <dbReference type="EMBL" id="PRZ41200.1"/>
    </source>
</evidence>
<dbReference type="PRINTS" id="PR00035">
    <property type="entry name" value="HTHGNTR"/>
</dbReference>
<evidence type="ECO:0000256" key="1">
    <source>
        <dbReference type="ARBA" id="ARBA00023015"/>
    </source>
</evidence>
<reference evidence="5 6" key="1">
    <citation type="submission" date="2018-03" db="EMBL/GenBank/DDBJ databases">
        <title>Genomic Encyclopedia of Archaeal and Bacterial Type Strains, Phase II (KMG-II): from individual species to whole genera.</title>
        <authorList>
            <person name="Goeker M."/>
        </authorList>
    </citation>
    <scope>NUCLEOTIDE SEQUENCE [LARGE SCALE GENOMIC DNA]</scope>
    <source>
        <strain evidence="5 6">DSM 100065</strain>
    </source>
</reference>
<dbReference type="GO" id="GO:0003677">
    <property type="term" value="F:DNA binding"/>
    <property type="evidence" value="ECO:0007669"/>
    <property type="project" value="UniProtKB-KW"/>
</dbReference>
<proteinExistence type="predicted"/>
<dbReference type="Pfam" id="PF07729">
    <property type="entry name" value="FCD"/>
    <property type="match status" value="1"/>
</dbReference>
<name>A0A2T0ZXX9_9ACTN</name>
<dbReference type="SUPFAM" id="SSF46785">
    <property type="entry name" value="Winged helix' DNA-binding domain"/>
    <property type="match status" value="1"/>
</dbReference>
<dbReference type="Gene3D" id="1.10.10.10">
    <property type="entry name" value="Winged helix-like DNA-binding domain superfamily/Winged helix DNA-binding domain"/>
    <property type="match status" value="1"/>
</dbReference>
<dbReference type="Gene3D" id="1.20.120.530">
    <property type="entry name" value="GntR ligand-binding domain-like"/>
    <property type="match status" value="1"/>
</dbReference>
<dbReference type="RefSeq" id="WP_106349574.1">
    <property type="nucleotide sequence ID" value="NZ_PVUE01000011.1"/>
</dbReference>
<dbReference type="InterPro" id="IPR008920">
    <property type="entry name" value="TF_FadR/GntR_C"/>
</dbReference>
<dbReference type="InterPro" id="IPR036388">
    <property type="entry name" value="WH-like_DNA-bd_sf"/>
</dbReference>
<protein>
    <submittedName>
        <fullName evidence="5">DNA-binding FadR family transcriptional regulator</fullName>
    </submittedName>
</protein>
<dbReference type="InterPro" id="IPR036390">
    <property type="entry name" value="WH_DNA-bd_sf"/>
</dbReference>
<organism evidence="5 6">
    <name type="scientific">Antricoccus suffuscus</name>
    <dbReference type="NCBI Taxonomy" id="1629062"/>
    <lineage>
        <taxon>Bacteria</taxon>
        <taxon>Bacillati</taxon>
        <taxon>Actinomycetota</taxon>
        <taxon>Actinomycetes</taxon>
        <taxon>Geodermatophilales</taxon>
        <taxon>Antricoccaceae</taxon>
        <taxon>Antricoccus</taxon>
    </lineage>
</organism>
<dbReference type="PANTHER" id="PTHR43537">
    <property type="entry name" value="TRANSCRIPTIONAL REGULATOR, GNTR FAMILY"/>
    <property type="match status" value="1"/>
</dbReference>
<dbReference type="InterPro" id="IPR000524">
    <property type="entry name" value="Tscrpt_reg_HTH_GntR"/>
</dbReference>
<gene>
    <name evidence="5" type="ORF">CLV47_11176</name>
</gene>
<feature type="domain" description="HTH gntR-type" evidence="4">
    <location>
        <begin position="9"/>
        <end position="77"/>
    </location>
</feature>
<dbReference type="CDD" id="cd07377">
    <property type="entry name" value="WHTH_GntR"/>
    <property type="match status" value="1"/>
</dbReference>
<keyword evidence="1" id="KW-0805">Transcription regulation</keyword>